<protein>
    <submittedName>
        <fullName evidence="1">Uncharacterized protein</fullName>
    </submittedName>
</protein>
<reference evidence="1" key="1">
    <citation type="submission" date="2023-05" db="EMBL/GenBank/DDBJ databases">
        <authorList>
            <consortium name="ELIXIR-Norway"/>
        </authorList>
    </citation>
    <scope>NUCLEOTIDE SEQUENCE</scope>
</reference>
<gene>
    <name evidence="1" type="ORF">MRATA1EN22A_LOCUS20258</name>
</gene>
<sequence length="126" mass="13200">MYDGGPSPVIYGQGPADAPASGRLCDLRPPPRLQLAMWSMLRLGGSVCNRGKATASSSLDGPGREAGPQSSRQASRSWGLPPTEVHRGRACQALAHVTLRTPFPRTRPQPASPLTDGAFVDAPVTA</sequence>
<dbReference type="EMBL" id="OX596114">
    <property type="protein sequence ID" value="CAN0465502.1"/>
    <property type="molecule type" value="Genomic_DNA"/>
</dbReference>
<reference evidence="1" key="2">
    <citation type="submission" date="2025-03" db="EMBL/GenBank/DDBJ databases">
        <authorList>
            <consortium name="ELIXIR-Norway"/>
            <consortium name="Elixir Norway"/>
        </authorList>
    </citation>
    <scope>NUCLEOTIDE SEQUENCE</scope>
</reference>
<organism evidence="1 2">
    <name type="scientific">Rangifer tarandus platyrhynchus</name>
    <name type="common">Svalbard reindeer</name>
    <dbReference type="NCBI Taxonomy" id="3082113"/>
    <lineage>
        <taxon>Eukaryota</taxon>
        <taxon>Metazoa</taxon>
        <taxon>Chordata</taxon>
        <taxon>Craniata</taxon>
        <taxon>Vertebrata</taxon>
        <taxon>Euteleostomi</taxon>
        <taxon>Mammalia</taxon>
        <taxon>Eutheria</taxon>
        <taxon>Laurasiatheria</taxon>
        <taxon>Artiodactyla</taxon>
        <taxon>Ruminantia</taxon>
        <taxon>Pecora</taxon>
        <taxon>Cervidae</taxon>
        <taxon>Odocoileinae</taxon>
        <taxon>Rangifer</taxon>
    </lineage>
</organism>
<name>A0AC59ZMP6_RANTA</name>
<proteinExistence type="predicted"/>
<accession>A0AC59ZMP6</accession>
<evidence type="ECO:0000313" key="2">
    <source>
        <dbReference type="Proteomes" id="UP001162501"/>
    </source>
</evidence>
<dbReference type="Proteomes" id="UP001162501">
    <property type="component" value="Chromosome 30"/>
</dbReference>
<evidence type="ECO:0000313" key="1">
    <source>
        <dbReference type="EMBL" id="CAN0465502.1"/>
    </source>
</evidence>